<keyword evidence="3" id="KW-1015">Disulfide bond</keyword>
<dbReference type="Gene3D" id="4.10.400.10">
    <property type="entry name" value="Low-density Lipoprotein Receptor"/>
    <property type="match status" value="2"/>
</dbReference>
<dbReference type="Gene3D" id="2.70.130.10">
    <property type="entry name" value="Mannose-6-phosphate receptor binding domain"/>
    <property type="match status" value="1"/>
</dbReference>
<evidence type="ECO:0000313" key="8">
    <source>
        <dbReference type="Proteomes" id="UP001470230"/>
    </source>
</evidence>
<keyword evidence="4" id="KW-0732">Signal</keyword>
<evidence type="ECO:0000256" key="2">
    <source>
        <dbReference type="ARBA" id="ARBA00022824"/>
    </source>
</evidence>
<sequence length="452" mass="52295">MIILFSIAASLAVEKILGVSPLNAGQYRRAISLRKNTFTCFDKSKTIPLDRLNDGYCDCPDGSDEPGTNACGNGDFYCRNTGSIPRVIPKWMVNDGICDCCDGSDEAANPHARCEDLCGAIHRRSVTFRKNLTNMTIEGGKLRQKYSDRGRLELSLRRKQLQSVESQKEKLFQATTLAEKIYWEIKTGNECDDMINQLNLTVTELKNEFKNIESSERNLRKGTRKVKDSVPHYGRFNLKHRTELYFNVENCIIYLPDFGNIFYRIHNAYKIVKSFLKAYLSYQEPDHPTAQFNKLSAITSKIENATVKIQKVLDIDFGPDKEFLPLYNQWYYYEKDDYYLEFYPYINCTRHSKKSSGADSTFFVGHYNRTEPLRWIFTGGQSCGYRSPETTLEVKLHCWLKNEILSFHEKGRCQFKLNFGTPGACIDEYRRRTETMDDTDLDEWAKDSGLYK</sequence>
<feature type="chain" id="PRO_5045987646" description="Glucosidase 2 subunit beta" evidence="4">
    <location>
        <begin position="19"/>
        <end position="452"/>
    </location>
</feature>
<dbReference type="PANTHER" id="PTHR12630">
    <property type="entry name" value="N-LINKED OLIGOSACCHARIDE PROCESSING"/>
    <property type="match status" value="1"/>
</dbReference>
<evidence type="ECO:0000313" key="7">
    <source>
        <dbReference type="EMBL" id="KAK8858306.1"/>
    </source>
</evidence>
<dbReference type="SUPFAM" id="SSF57424">
    <property type="entry name" value="LDL receptor-like module"/>
    <property type="match status" value="2"/>
</dbReference>
<keyword evidence="2" id="KW-0256">Endoplasmic reticulum</keyword>
<reference evidence="7 8" key="1">
    <citation type="submission" date="2024-04" db="EMBL/GenBank/DDBJ databases">
        <title>Tritrichomonas musculus Genome.</title>
        <authorList>
            <person name="Alves-Ferreira E."/>
            <person name="Grigg M."/>
            <person name="Lorenzi H."/>
            <person name="Galac M."/>
        </authorList>
    </citation>
    <scope>NUCLEOTIDE SEQUENCE [LARGE SCALE GENOMIC DNA]</scope>
    <source>
        <strain evidence="7 8">EAF2021</strain>
    </source>
</reference>
<organism evidence="7 8">
    <name type="scientific">Tritrichomonas musculus</name>
    <dbReference type="NCBI Taxonomy" id="1915356"/>
    <lineage>
        <taxon>Eukaryota</taxon>
        <taxon>Metamonada</taxon>
        <taxon>Parabasalia</taxon>
        <taxon>Tritrichomonadida</taxon>
        <taxon>Tritrichomonadidae</taxon>
        <taxon>Tritrichomonas</taxon>
    </lineage>
</organism>
<proteinExistence type="predicted"/>
<feature type="domain" description="Glucosidase II beta subunit N-terminal" evidence="5">
    <location>
        <begin position="3"/>
        <end position="152"/>
    </location>
</feature>
<feature type="signal peptide" evidence="4">
    <location>
        <begin position="1"/>
        <end position="18"/>
    </location>
</feature>
<dbReference type="InterPro" id="IPR039794">
    <property type="entry name" value="Gtb1-like"/>
</dbReference>
<dbReference type="EMBL" id="JAPFFF010000019">
    <property type="protein sequence ID" value="KAK8858306.1"/>
    <property type="molecule type" value="Genomic_DNA"/>
</dbReference>
<dbReference type="InterPro" id="IPR009011">
    <property type="entry name" value="Man6P_isomerase_rcpt-bd_dom_sf"/>
</dbReference>
<evidence type="ECO:0000256" key="4">
    <source>
        <dbReference type="SAM" id="SignalP"/>
    </source>
</evidence>
<dbReference type="Proteomes" id="UP001470230">
    <property type="component" value="Unassembled WGS sequence"/>
</dbReference>
<dbReference type="Pfam" id="PF13015">
    <property type="entry name" value="PRKCSH_1"/>
    <property type="match status" value="1"/>
</dbReference>
<feature type="domain" description="Glucosidase 2 subunit beta-like" evidence="6">
    <location>
        <begin position="296"/>
        <end position="431"/>
    </location>
</feature>
<dbReference type="PANTHER" id="PTHR12630:SF1">
    <property type="entry name" value="GLUCOSIDASE 2 SUBUNIT BETA"/>
    <property type="match status" value="1"/>
</dbReference>
<dbReference type="PROSITE" id="PS50068">
    <property type="entry name" value="LDLRA_2"/>
    <property type="match status" value="1"/>
</dbReference>
<dbReference type="Pfam" id="PF12999">
    <property type="entry name" value="PRKCSH-like"/>
    <property type="match status" value="1"/>
</dbReference>
<dbReference type="InterPro" id="IPR028146">
    <property type="entry name" value="PRKCSH_N"/>
</dbReference>
<dbReference type="InterPro" id="IPR036607">
    <property type="entry name" value="PRKCSH"/>
</dbReference>
<name>A0ABR2I798_9EUKA</name>
<dbReference type="InterPro" id="IPR002172">
    <property type="entry name" value="LDrepeatLR_classA_rpt"/>
</dbReference>
<evidence type="ECO:0000259" key="5">
    <source>
        <dbReference type="Pfam" id="PF12999"/>
    </source>
</evidence>
<keyword evidence="8" id="KW-1185">Reference proteome</keyword>
<dbReference type="CDD" id="cd00112">
    <property type="entry name" value="LDLa"/>
    <property type="match status" value="2"/>
</dbReference>
<evidence type="ECO:0000259" key="6">
    <source>
        <dbReference type="Pfam" id="PF13015"/>
    </source>
</evidence>
<protein>
    <recommendedName>
        <fullName evidence="1">Glucosidase 2 subunit beta</fullName>
    </recommendedName>
</protein>
<gene>
    <name evidence="7" type="ORF">M9Y10_013408</name>
</gene>
<evidence type="ECO:0000256" key="1">
    <source>
        <dbReference type="ARBA" id="ARBA00022387"/>
    </source>
</evidence>
<accession>A0ABR2I798</accession>
<comment type="caution">
    <text evidence="7">The sequence shown here is derived from an EMBL/GenBank/DDBJ whole genome shotgun (WGS) entry which is preliminary data.</text>
</comment>
<dbReference type="InterPro" id="IPR036055">
    <property type="entry name" value="LDL_receptor-like_sf"/>
</dbReference>
<evidence type="ECO:0000256" key="3">
    <source>
        <dbReference type="ARBA" id="ARBA00023157"/>
    </source>
</evidence>